<organism evidence="1">
    <name type="scientific">Xenopsylla cheopis</name>
    <name type="common">Oriental rat flea</name>
    <name type="synonym">Pulex cheopis</name>
    <dbReference type="NCBI Taxonomy" id="163159"/>
    <lineage>
        <taxon>Eukaryota</taxon>
        <taxon>Metazoa</taxon>
        <taxon>Ecdysozoa</taxon>
        <taxon>Arthropoda</taxon>
        <taxon>Hexapoda</taxon>
        <taxon>Insecta</taxon>
        <taxon>Pterygota</taxon>
        <taxon>Neoptera</taxon>
        <taxon>Endopterygota</taxon>
        <taxon>Siphonaptera</taxon>
        <taxon>Pulicidae</taxon>
        <taxon>Xenopsyllinae</taxon>
        <taxon>Xenopsylla</taxon>
    </lineage>
</organism>
<accession>A0A6M2E1X2</accession>
<protein>
    <submittedName>
        <fullName evidence="1">Putative secreted protein</fullName>
    </submittedName>
</protein>
<dbReference type="EMBL" id="GIIL01007605">
    <property type="protein sequence ID" value="NOV51331.1"/>
    <property type="molecule type" value="Transcribed_RNA"/>
</dbReference>
<evidence type="ECO:0000313" key="1">
    <source>
        <dbReference type="EMBL" id="NOV51331.1"/>
    </source>
</evidence>
<dbReference type="AlphaFoldDB" id="A0A6M2E1X2"/>
<proteinExistence type="predicted"/>
<name>A0A6M2E1X2_XENCH</name>
<reference evidence="1" key="1">
    <citation type="submission" date="2020-03" db="EMBL/GenBank/DDBJ databases">
        <title>Transcriptomic Profiling of the Digestive Tract of the Rat Flea, Xenopsylla cheopis, Following Blood Feeding and Infection with Yersinia pestis.</title>
        <authorList>
            <person name="Bland D.M."/>
            <person name="Martens C.A."/>
            <person name="Virtaneva K."/>
            <person name="Kanakabandi K."/>
            <person name="Long D."/>
            <person name="Rosenke R."/>
            <person name="Saturday G.A."/>
            <person name="Hoyt F.H."/>
            <person name="Bruno D.P."/>
            <person name="Ribeiro J.M.C."/>
            <person name="Hinnebusch J."/>
        </authorList>
    </citation>
    <scope>NUCLEOTIDE SEQUENCE</scope>
</reference>
<sequence length="76" mass="8911">MYNCTTKMSTGTAFNFTLIKRSLTIFIILFRTRVVHSEILRHNFTLSLPLYFTQPHDVNPAIVQFFLQILQLDYGL</sequence>